<dbReference type="InterPro" id="IPR004358">
    <property type="entry name" value="Sig_transdc_His_kin-like_C"/>
</dbReference>
<evidence type="ECO:0000256" key="1">
    <source>
        <dbReference type="ARBA" id="ARBA00000085"/>
    </source>
</evidence>
<keyword evidence="5" id="KW-0418">Kinase</keyword>
<evidence type="ECO:0000256" key="6">
    <source>
        <dbReference type="ARBA" id="ARBA00023012"/>
    </source>
</evidence>
<accession>A0A402AUR8</accession>
<dbReference type="PROSITE" id="PS50109">
    <property type="entry name" value="HIS_KIN"/>
    <property type="match status" value="1"/>
</dbReference>
<dbReference type="InterPro" id="IPR003594">
    <property type="entry name" value="HATPase_dom"/>
</dbReference>
<dbReference type="CDD" id="cd00075">
    <property type="entry name" value="HATPase"/>
    <property type="match status" value="1"/>
</dbReference>
<dbReference type="SUPFAM" id="SSF55874">
    <property type="entry name" value="ATPase domain of HSP90 chaperone/DNA topoisomerase II/histidine kinase"/>
    <property type="match status" value="1"/>
</dbReference>
<dbReference type="InterPro" id="IPR050736">
    <property type="entry name" value="Sensor_HK_Regulatory"/>
</dbReference>
<keyword evidence="4" id="KW-0808">Transferase</keyword>
<dbReference type="Pfam" id="PF02518">
    <property type="entry name" value="HATPase_c"/>
    <property type="match status" value="1"/>
</dbReference>
<dbReference type="InterPro" id="IPR036097">
    <property type="entry name" value="HisK_dim/P_sf"/>
</dbReference>
<dbReference type="PANTHER" id="PTHR43711">
    <property type="entry name" value="TWO-COMPONENT HISTIDINE KINASE"/>
    <property type="match status" value="1"/>
</dbReference>
<evidence type="ECO:0000256" key="3">
    <source>
        <dbReference type="ARBA" id="ARBA00022553"/>
    </source>
</evidence>
<name>A0A402AUR8_9CHLR</name>
<evidence type="ECO:0000259" key="7">
    <source>
        <dbReference type="PROSITE" id="PS50109"/>
    </source>
</evidence>
<comment type="caution">
    <text evidence="8">The sequence shown here is derived from an EMBL/GenBank/DDBJ whole genome shotgun (WGS) entry which is preliminary data.</text>
</comment>
<evidence type="ECO:0000256" key="5">
    <source>
        <dbReference type="ARBA" id="ARBA00022777"/>
    </source>
</evidence>
<dbReference type="InterPro" id="IPR003661">
    <property type="entry name" value="HisK_dim/P_dom"/>
</dbReference>
<evidence type="ECO:0000313" key="8">
    <source>
        <dbReference type="EMBL" id="GCE22870.1"/>
    </source>
</evidence>
<proteinExistence type="predicted"/>
<dbReference type="RefSeq" id="WP_161977843.1">
    <property type="nucleotide sequence ID" value="NZ_BIFS01000002.1"/>
</dbReference>
<dbReference type="InterPro" id="IPR005467">
    <property type="entry name" value="His_kinase_dom"/>
</dbReference>
<dbReference type="Gene3D" id="1.10.287.130">
    <property type="match status" value="1"/>
</dbReference>
<dbReference type="Proteomes" id="UP000287188">
    <property type="component" value="Unassembled WGS sequence"/>
</dbReference>
<protein>
    <recommendedName>
        <fullName evidence="2">histidine kinase</fullName>
        <ecNumber evidence="2">2.7.13.3</ecNumber>
    </recommendedName>
</protein>
<keyword evidence="3" id="KW-0597">Phosphoprotein</keyword>
<dbReference type="SUPFAM" id="SSF47384">
    <property type="entry name" value="Homodimeric domain of signal transducing histidine kinase"/>
    <property type="match status" value="1"/>
</dbReference>
<sequence>MEAQNQPTMDMLTTLSHELRTPLTAIKGYTATLVRHEQHLKKQERLEFLHAIQQASERLETIINQLIEVQQLELKPLTLEYGRVKLCELISEVIEDGKNAAQQLLQYIHHIHPERSLPSFQFTMSCDSEESKIETVTICADRQRLKEVLKNLIENALLYSPYGGAIEIGVRMLVNEEIPSVPQQPAEYQLITCLQKTDNPALHNQQMIEIWIQDHGIGIEPDQLKEIFNGFHRVDTRLTREVNGLGLGLTISKRIIELHHGTIWAESEPGKGSTFHILLPAA</sequence>
<evidence type="ECO:0000256" key="2">
    <source>
        <dbReference type="ARBA" id="ARBA00012438"/>
    </source>
</evidence>
<reference evidence="9" key="1">
    <citation type="submission" date="2018-12" db="EMBL/GenBank/DDBJ databases">
        <title>Tengunoibacter tsumagoiensis gen. nov., sp. nov., Dictyobacter kobayashii sp. nov., D. alpinus sp. nov., and D. joshuensis sp. nov. and description of Dictyobacteraceae fam. nov. within the order Ktedonobacterales isolated from Tengu-no-mugimeshi.</title>
        <authorList>
            <person name="Wang C.M."/>
            <person name="Zheng Y."/>
            <person name="Sakai Y."/>
            <person name="Toyoda A."/>
            <person name="Minakuchi Y."/>
            <person name="Abe K."/>
            <person name="Yokota A."/>
            <person name="Yabe S."/>
        </authorList>
    </citation>
    <scope>NUCLEOTIDE SEQUENCE [LARGE SCALE GENOMIC DNA]</scope>
    <source>
        <strain evidence="9">Uno11</strain>
    </source>
</reference>
<dbReference type="AlphaFoldDB" id="A0A402AUR8"/>
<dbReference type="InterPro" id="IPR036890">
    <property type="entry name" value="HATPase_C_sf"/>
</dbReference>
<dbReference type="EC" id="2.7.13.3" evidence="2"/>
<dbReference type="Gene3D" id="3.30.565.10">
    <property type="entry name" value="Histidine kinase-like ATPase, C-terminal domain"/>
    <property type="match status" value="1"/>
</dbReference>
<comment type="catalytic activity">
    <reaction evidence="1">
        <text>ATP + protein L-histidine = ADP + protein N-phospho-L-histidine.</text>
        <dbReference type="EC" id="2.7.13.3"/>
    </reaction>
</comment>
<dbReference type="Pfam" id="PF00512">
    <property type="entry name" value="HisKA"/>
    <property type="match status" value="1"/>
</dbReference>
<dbReference type="SMART" id="SM00387">
    <property type="entry name" value="HATPase_c"/>
    <property type="match status" value="1"/>
</dbReference>
<keyword evidence="6" id="KW-0902">Two-component regulatory system</keyword>
<evidence type="ECO:0000256" key="4">
    <source>
        <dbReference type="ARBA" id="ARBA00022679"/>
    </source>
</evidence>
<dbReference type="PANTHER" id="PTHR43711:SF31">
    <property type="entry name" value="HISTIDINE KINASE"/>
    <property type="match status" value="1"/>
</dbReference>
<organism evidence="8 9">
    <name type="scientific">Dictyobacter kobayashii</name>
    <dbReference type="NCBI Taxonomy" id="2014872"/>
    <lineage>
        <taxon>Bacteria</taxon>
        <taxon>Bacillati</taxon>
        <taxon>Chloroflexota</taxon>
        <taxon>Ktedonobacteria</taxon>
        <taxon>Ktedonobacterales</taxon>
        <taxon>Dictyobacteraceae</taxon>
        <taxon>Dictyobacter</taxon>
    </lineage>
</organism>
<dbReference type="PRINTS" id="PR00344">
    <property type="entry name" value="BCTRLSENSOR"/>
</dbReference>
<feature type="domain" description="Histidine kinase" evidence="7">
    <location>
        <begin position="14"/>
        <end position="282"/>
    </location>
</feature>
<gene>
    <name evidence="8" type="ORF">KDK_66700</name>
</gene>
<keyword evidence="9" id="KW-1185">Reference proteome</keyword>
<dbReference type="SMART" id="SM00388">
    <property type="entry name" value="HisKA"/>
    <property type="match status" value="1"/>
</dbReference>
<dbReference type="CDD" id="cd00082">
    <property type="entry name" value="HisKA"/>
    <property type="match status" value="1"/>
</dbReference>
<evidence type="ECO:0000313" key="9">
    <source>
        <dbReference type="Proteomes" id="UP000287188"/>
    </source>
</evidence>
<dbReference type="EMBL" id="BIFS01000002">
    <property type="protein sequence ID" value="GCE22870.1"/>
    <property type="molecule type" value="Genomic_DNA"/>
</dbReference>
<dbReference type="GO" id="GO:0000155">
    <property type="term" value="F:phosphorelay sensor kinase activity"/>
    <property type="evidence" value="ECO:0007669"/>
    <property type="project" value="InterPro"/>
</dbReference>